<dbReference type="InterPro" id="IPR027417">
    <property type="entry name" value="P-loop_NTPase"/>
</dbReference>
<dbReference type="InterPro" id="IPR036961">
    <property type="entry name" value="Kinesin_motor_dom_sf"/>
</dbReference>
<evidence type="ECO:0000313" key="10">
    <source>
        <dbReference type="Proteomes" id="UP000887565"/>
    </source>
</evidence>
<sequence length="387" mass="43807">MLNVSPSGTEVGPSYTELHCIYCPGVLLQAMPINECQATQNGRHDLFSRNSSLLNDPNLQAEWTEKRLVWIPHETDGFTLAHVKDDVVDSPGGRSFYLVELTDCGKQIHINKEDVQNPNPPKFDKAEDMADLTCLNEASVLHNLKQRYFSNLIYTYSGLFCVVINPYQRLQEIYSDDIINLYRNQKRNALPPHIFAVADCAYRNMLQNQENQSILCTGESGAGKTENTKKVIQYLANVAGTNNRNVKRQSTPQPPGQSVLSRAELEKQLLQANPILEAFGNAKTGKFVRINFDSNGLISGAFIESYLFEKSRANRQSCDERSFHIFYQLLLGAEASQKDELLLDEPRCYKFLTNGCLNMPNVDDAEEFSQTKKAMDIMHFEEDEIKC</sequence>
<evidence type="ECO:0000256" key="6">
    <source>
        <dbReference type="ARBA" id="ARBA00023175"/>
    </source>
</evidence>
<evidence type="ECO:0000256" key="5">
    <source>
        <dbReference type="ARBA" id="ARBA00023123"/>
    </source>
</evidence>
<dbReference type="AlphaFoldDB" id="A0A915I3X9"/>
<keyword evidence="3 8" id="KW-0067">ATP-binding</keyword>
<name>A0A915I3X9_ROMCU</name>
<evidence type="ECO:0000256" key="1">
    <source>
        <dbReference type="ARBA" id="ARBA00008314"/>
    </source>
</evidence>
<dbReference type="PANTHER" id="PTHR13140">
    <property type="entry name" value="MYOSIN"/>
    <property type="match status" value="1"/>
</dbReference>
<proteinExistence type="inferred from homology"/>
<evidence type="ECO:0000313" key="11">
    <source>
        <dbReference type="WBParaSite" id="nRc.2.0.1.t08842-RA"/>
    </source>
</evidence>
<comment type="caution">
    <text evidence="8">Lacks conserved residue(s) required for the propagation of feature annotation.</text>
</comment>
<dbReference type="PANTHER" id="PTHR13140:SF857">
    <property type="entry name" value="MYOSIN-11"/>
    <property type="match status" value="1"/>
</dbReference>
<dbReference type="InterPro" id="IPR001609">
    <property type="entry name" value="Myosin_head_motor_dom-like"/>
</dbReference>
<accession>A0A915I3X9</accession>
<protein>
    <submittedName>
        <fullName evidence="11">Myosin motor domain-containing protein</fullName>
    </submittedName>
</protein>
<dbReference type="GO" id="GO:0016020">
    <property type="term" value="C:membrane"/>
    <property type="evidence" value="ECO:0007669"/>
    <property type="project" value="TreeGrafter"/>
</dbReference>
<evidence type="ECO:0000259" key="9">
    <source>
        <dbReference type="PROSITE" id="PS51456"/>
    </source>
</evidence>
<dbReference type="PROSITE" id="PS51456">
    <property type="entry name" value="MYOSIN_MOTOR"/>
    <property type="match status" value="1"/>
</dbReference>
<dbReference type="FunFam" id="1.10.10.820:FF:000001">
    <property type="entry name" value="Myosin heavy chain"/>
    <property type="match status" value="1"/>
</dbReference>
<keyword evidence="7 8" id="KW-0009">Actin-binding</keyword>
<dbReference type="SMART" id="SM00242">
    <property type="entry name" value="MYSc"/>
    <property type="match status" value="1"/>
</dbReference>
<dbReference type="GO" id="GO:0005524">
    <property type="term" value="F:ATP binding"/>
    <property type="evidence" value="ECO:0007669"/>
    <property type="project" value="UniProtKB-UniRule"/>
</dbReference>
<dbReference type="FunFam" id="3.40.850.10:FF:000101">
    <property type="entry name" value="Slow myosin heavy chain 2"/>
    <property type="match status" value="1"/>
</dbReference>
<evidence type="ECO:0000256" key="4">
    <source>
        <dbReference type="ARBA" id="ARBA00023054"/>
    </source>
</evidence>
<dbReference type="GO" id="GO:0051015">
    <property type="term" value="F:actin filament binding"/>
    <property type="evidence" value="ECO:0007669"/>
    <property type="project" value="TreeGrafter"/>
</dbReference>
<comment type="similarity">
    <text evidence="1 8">Belongs to the TRAFAC class myosin-kinesin ATPase superfamily. Myosin family.</text>
</comment>
<dbReference type="WBParaSite" id="nRc.2.0.1.t08842-RA">
    <property type="protein sequence ID" value="nRc.2.0.1.t08842-RA"/>
    <property type="gene ID" value="nRc.2.0.1.g08842"/>
</dbReference>
<dbReference type="GO" id="GO:0007015">
    <property type="term" value="P:actin filament organization"/>
    <property type="evidence" value="ECO:0007669"/>
    <property type="project" value="TreeGrafter"/>
</dbReference>
<evidence type="ECO:0000256" key="3">
    <source>
        <dbReference type="ARBA" id="ARBA00022840"/>
    </source>
</evidence>
<feature type="binding site" evidence="8">
    <location>
        <begin position="218"/>
        <end position="225"/>
    </location>
    <ligand>
        <name>ATP</name>
        <dbReference type="ChEBI" id="CHEBI:30616"/>
    </ligand>
</feature>
<dbReference type="GO" id="GO:0060972">
    <property type="term" value="P:left/right pattern formation"/>
    <property type="evidence" value="ECO:0007669"/>
    <property type="project" value="UniProtKB-ARBA"/>
</dbReference>
<evidence type="ECO:0000256" key="2">
    <source>
        <dbReference type="ARBA" id="ARBA00022741"/>
    </source>
</evidence>
<dbReference type="SUPFAM" id="SSF52540">
    <property type="entry name" value="P-loop containing nucleoside triphosphate hydrolases"/>
    <property type="match status" value="1"/>
</dbReference>
<keyword evidence="5 8" id="KW-0518">Myosin</keyword>
<dbReference type="Proteomes" id="UP000887565">
    <property type="component" value="Unplaced"/>
</dbReference>
<keyword evidence="10" id="KW-1185">Reference proteome</keyword>
<dbReference type="GO" id="GO:0000146">
    <property type="term" value="F:microfilament motor activity"/>
    <property type="evidence" value="ECO:0007669"/>
    <property type="project" value="TreeGrafter"/>
</dbReference>
<feature type="domain" description="Myosin motor" evidence="9">
    <location>
        <begin position="124"/>
        <end position="387"/>
    </location>
</feature>
<dbReference type="Gene3D" id="3.40.850.10">
    <property type="entry name" value="Kinesin motor domain"/>
    <property type="match status" value="1"/>
</dbReference>
<organism evidence="10 11">
    <name type="scientific">Romanomermis culicivorax</name>
    <name type="common">Nematode worm</name>
    <dbReference type="NCBI Taxonomy" id="13658"/>
    <lineage>
        <taxon>Eukaryota</taxon>
        <taxon>Metazoa</taxon>
        <taxon>Ecdysozoa</taxon>
        <taxon>Nematoda</taxon>
        <taxon>Enoplea</taxon>
        <taxon>Dorylaimia</taxon>
        <taxon>Mermithida</taxon>
        <taxon>Mermithoidea</taxon>
        <taxon>Mermithidae</taxon>
        <taxon>Romanomermis</taxon>
    </lineage>
</organism>
<keyword evidence="4" id="KW-0175">Coiled coil</keyword>
<evidence type="ECO:0000256" key="8">
    <source>
        <dbReference type="PROSITE-ProRule" id="PRU00782"/>
    </source>
</evidence>
<keyword evidence="2 8" id="KW-0547">Nucleotide-binding</keyword>
<evidence type="ECO:0000256" key="7">
    <source>
        <dbReference type="ARBA" id="ARBA00023203"/>
    </source>
</evidence>
<dbReference type="Pfam" id="PF00063">
    <property type="entry name" value="Myosin_head"/>
    <property type="match status" value="1"/>
</dbReference>
<keyword evidence="6 8" id="KW-0505">Motor protein</keyword>
<reference evidence="11" key="1">
    <citation type="submission" date="2022-11" db="UniProtKB">
        <authorList>
            <consortium name="WormBaseParasite"/>
        </authorList>
    </citation>
    <scope>IDENTIFICATION</scope>
</reference>
<dbReference type="OMA" id="WIPHETD"/>
<dbReference type="GO" id="GO:0016459">
    <property type="term" value="C:myosin complex"/>
    <property type="evidence" value="ECO:0007669"/>
    <property type="project" value="UniProtKB-KW"/>
</dbReference>
<dbReference type="PRINTS" id="PR00193">
    <property type="entry name" value="MYOSINHEAVY"/>
</dbReference>
<dbReference type="GO" id="GO:0005737">
    <property type="term" value="C:cytoplasm"/>
    <property type="evidence" value="ECO:0007669"/>
    <property type="project" value="TreeGrafter"/>
</dbReference>